<dbReference type="RefSeq" id="WP_253742324.1">
    <property type="nucleotide sequence ID" value="NZ_BAABKA010000036.1"/>
</dbReference>
<protein>
    <submittedName>
        <fullName evidence="2">Uncharacterized protein</fullName>
    </submittedName>
</protein>
<accession>A0A9X2GE01</accession>
<evidence type="ECO:0000313" key="3">
    <source>
        <dbReference type="Proteomes" id="UP001139648"/>
    </source>
</evidence>
<gene>
    <name evidence="2" type="ORF">HD597_002689</name>
</gene>
<keyword evidence="1" id="KW-0472">Membrane</keyword>
<feature type="transmembrane region" description="Helical" evidence="1">
    <location>
        <begin position="12"/>
        <end position="32"/>
    </location>
</feature>
<proteinExistence type="predicted"/>
<dbReference type="EMBL" id="JAMZEB010000002">
    <property type="protein sequence ID" value="MCP2355669.1"/>
    <property type="molecule type" value="Genomic_DNA"/>
</dbReference>
<reference evidence="2" key="1">
    <citation type="submission" date="2022-06" db="EMBL/GenBank/DDBJ databases">
        <title>Sequencing the genomes of 1000 actinobacteria strains.</title>
        <authorList>
            <person name="Klenk H.-P."/>
        </authorList>
    </citation>
    <scope>NUCLEOTIDE SEQUENCE</scope>
    <source>
        <strain evidence="2">DSM 46694</strain>
    </source>
</reference>
<comment type="caution">
    <text evidence="2">The sequence shown here is derived from an EMBL/GenBank/DDBJ whole genome shotgun (WGS) entry which is preliminary data.</text>
</comment>
<sequence>MTGPWRTPRRSIAFSGVMGLVLLSLLLVGASWGSGSGGAGLRAGMPYWPAWSLDDPGAELSTLPPQATGVREHHVLSLWPPLRGERQAEAGHLALLPSPGHDEAAIRDPQQFAHLATGSRSPPLI</sequence>
<evidence type="ECO:0000313" key="2">
    <source>
        <dbReference type="EMBL" id="MCP2355669.1"/>
    </source>
</evidence>
<dbReference type="AlphaFoldDB" id="A0A9X2GE01"/>
<keyword evidence="1" id="KW-0812">Transmembrane</keyword>
<dbReference type="Proteomes" id="UP001139648">
    <property type="component" value="Unassembled WGS sequence"/>
</dbReference>
<evidence type="ECO:0000256" key="1">
    <source>
        <dbReference type="SAM" id="Phobius"/>
    </source>
</evidence>
<keyword evidence="1" id="KW-1133">Transmembrane helix</keyword>
<keyword evidence="3" id="KW-1185">Reference proteome</keyword>
<organism evidence="2 3">
    <name type="scientific">Nonomuraea thailandensis</name>
    <dbReference type="NCBI Taxonomy" id="1188745"/>
    <lineage>
        <taxon>Bacteria</taxon>
        <taxon>Bacillati</taxon>
        <taxon>Actinomycetota</taxon>
        <taxon>Actinomycetes</taxon>
        <taxon>Streptosporangiales</taxon>
        <taxon>Streptosporangiaceae</taxon>
        <taxon>Nonomuraea</taxon>
    </lineage>
</organism>
<name>A0A9X2GE01_9ACTN</name>